<evidence type="ECO:0000256" key="2">
    <source>
        <dbReference type="ARBA" id="ARBA00022851"/>
    </source>
</evidence>
<dbReference type="EMBL" id="JADWDC010000057">
    <property type="protein sequence ID" value="MCC0178893.1"/>
    <property type="molecule type" value="Genomic_DNA"/>
</dbReference>
<comment type="caution">
    <text evidence="3">The sequence shown here is derived from an EMBL/GenBank/DDBJ whole genome shotgun (WGS) entry which is preliminary data.</text>
</comment>
<keyword evidence="1" id="KW-0479">Metal-binding</keyword>
<dbReference type="SUPFAM" id="SSF57868">
    <property type="entry name" value="Metallothionein"/>
    <property type="match status" value="1"/>
</dbReference>
<protein>
    <submittedName>
        <fullName evidence="3">Metallothionein</fullName>
    </submittedName>
</protein>
<keyword evidence="2" id="KW-0480">Metal-thiolate cluster</keyword>
<sequence>MTNASLVKCACDRCSCELSLENAIKKNDKYYCCKACADGHVNDQSCKMSNCNCG</sequence>
<gene>
    <name evidence="3" type="ORF">I4641_18145</name>
</gene>
<evidence type="ECO:0000256" key="1">
    <source>
        <dbReference type="ARBA" id="ARBA00022723"/>
    </source>
</evidence>
<proteinExistence type="predicted"/>
<name>A0A964BSF2_9CYAN</name>
<dbReference type="Proteomes" id="UP000729733">
    <property type="component" value="Unassembled WGS sequence"/>
</dbReference>
<dbReference type="GO" id="GO:0046872">
    <property type="term" value="F:metal ion binding"/>
    <property type="evidence" value="ECO:0007669"/>
    <property type="project" value="UniProtKB-KW"/>
</dbReference>
<dbReference type="InterPro" id="IPR000518">
    <property type="entry name" value="Metalthion_fam14_prok"/>
</dbReference>
<organism evidence="3 4">
    <name type="scientific">Waterburya agarophytonicola KI4</name>
    <dbReference type="NCBI Taxonomy" id="2874699"/>
    <lineage>
        <taxon>Bacteria</taxon>
        <taxon>Bacillati</taxon>
        <taxon>Cyanobacteriota</taxon>
        <taxon>Cyanophyceae</taxon>
        <taxon>Pleurocapsales</taxon>
        <taxon>Hyellaceae</taxon>
        <taxon>Waterburya</taxon>
        <taxon>Waterburya agarophytonicola</taxon>
    </lineage>
</organism>
<dbReference type="AlphaFoldDB" id="A0A964BSF2"/>
<dbReference type="InterPro" id="IPR017854">
    <property type="entry name" value="Metalthion_dom_sf"/>
</dbReference>
<dbReference type="RefSeq" id="WP_229641997.1">
    <property type="nucleotide sequence ID" value="NZ_JADWDC010000057.1"/>
</dbReference>
<dbReference type="PRINTS" id="PR00859">
    <property type="entry name" value="MTPROKARYOTE"/>
</dbReference>
<evidence type="ECO:0000313" key="4">
    <source>
        <dbReference type="Proteomes" id="UP000729733"/>
    </source>
</evidence>
<keyword evidence="4" id="KW-1185">Reference proteome</keyword>
<dbReference type="Pfam" id="PF02069">
    <property type="entry name" value="Metallothio_Pro"/>
    <property type="match status" value="1"/>
</dbReference>
<dbReference type="Gene3D" id="2.30.170.10">
    <property type="match status" value="1"/>
</dbReference>
<accession>A0A964BSF2</accession>
<evidence type="ECO:0000313" key="3">
    <source>
        <dbReference type="EMBL" id="MCC0178893.1"/>
    </source>
</evidence>
<reference evidence="3" key="1">
    <citation type="journal article" date="2021" name="Antonie Van Leeuwenhoek">
        <title>Draft genome and description of Waterburya agarophytonicola gen. nov. sp. nov. (Pleurocapsales, Cyanobacteria): a seaweed symbiont.</title>
        <authorList>
            <person name="Bonthond G."/>
            <person name="Shalygin S."/>
            <person name="Bayer T."/>
            <person name="Weinberger F."/>
        </authorList>
    </citation>
    <scope>NUCLEOTIDE SEQUENCE</scope>
    <source>
        <strain evidence="3">KI4</strain>
    </source>
</reference>